<organism evidence="2">
    <name type="scientific">uncultured Caudovirales phage</name>
    <dbReference type="NCBI Taxonomy" id="2100421"/>
    <lineage>
        <taxon>Viruses</taxon>
        <taxon>Duplodnaviria</taxon>
        <taxon>Heunggongvirae</taxon>
        <taxon>Uroviricota</taxon>
        <taxon>Caudoviricetes</taxon>
        <taxon>Peduoviridae</taxon>
        <taxon>Maltschvirus</taxon>
        <taxon>Maltschvirus maltsch</taxon>
    </lineage>
</organism>
<dbReference type="PANTHER" id="PTHR41287">
    <property type="match status" value="1"/>
</dbReference>
<dbReference type="InterPro" id="IPR046461">
    <property type="entry name" value="TerL_ATPase"/>
</dbReference>
<evidence type="ECO:0000259" key="1">
    <source>
        <dbReference type="Pfam" id="PF03354"/>
    </source>
</evidence>
<dbReference type="Pfam" id="PF03354">
    <property type="entry name" value="TerL_ATPase"/>
    <property type="match status" value="1"/>
</dbReference>
<reference evidence="2" key="1">
    <citation type="submission" date="2020-05" db="EMBL/GenBank/DDBJ databases">
        <authorList>
            <person name="Chiriac C."/>
            <person name="Salcher M."/>
            <person name="Ghai R."/>
            <person name="Kavagutti S V."/>
        </authorList>
    </citation>
    <scope>NUCLEOTIDE SEQUENCE</scope>
</reference>
<dbReference type="PANTHER" id="PTHR41287:SF1">
    <property type="entry name" value="PROTEIN YMFN"/>
    <property type="match status" value="1"/>
</dbReference>
<dbReference type="InterPro" id="IPR027417">
    <property type="entry name" value="P-loop_NTPase"/>
</dbReference>
<evidence type="ECO:0000313" key="2">
    <source>
        <dbReference type="EMBL" id="CAB4168584.1"/>
    </source>
</evidence>
<gene>
    <name evidence="3" type="ORF">UFOVP1283_3</name>
    <name evidence="2" type="ORF">UFOVP889_2</name>
</gene>
<feature type="domain" description="Terminase large subunit-like ATPase" evidence="1">
    <location>
        <begin position="69"/>
        <end position="233"/>
    </location>
</feature>
<proteinExistence type="predicted"/>
<protein>
    <submittedName>
        <fullName evidence="2">COG4626 Phage terminase-like protein, large subunit</fullName>
    </submittedName>
</protein>
<evidence type="ECO:0000313" key="3">
    <source>
        <dbReference type="EMBL" id="CAB4194634.1"/>
    </source>
</evidence>
<sequence>MTKGDQVIIGQQPDETGSDRLLSVLQPESATVFGSPTPRIHTPLNDLPSRGFDLIDLAADILPDGLMPWQKFALEHTHKYLPDGRWATPTNCVVVARQNGKSFLQQIRILGGLFLWDEPLQIGSAHRLATSLEQFRQLINLIESSEMLSKRVHRIRWSHGSEEIEVKGTTGQINRFIVKAGGSAARGVSAPSTIHLDELREMKDLESYASLRYTLMAAKNPMIMSYTNAGDSHSVVLNAFRERGLAAAAGANDDIGYFEWSAPTDDIRAEENWLAANPAIGHTINIQNIQAVLNDPPEVVQTEVLCRWVQTISSVIGANEWNNCHDESVDLDPEKLTWLGLDISPDRKFCALVGAQKLGDERFVVKLLHTWENAVQLDDRQIANEAAKYCRKYPLEYLLYSRRTSGAVASRLQPAGIPIFDMDSSYPQSCDELLGAINSGRLRHRGQTDLTTQILSAVQLKRGDGGWVIGRRASQAAVCAAVATALVTHFATRPEMDFDIMVG</sequence>
<dbReference type="Gene3D" id="3.40.50.300">
    <property type="entry name" value="P-loop containing nucleotide triphosphate hydrolases"/>
    <property type="match status" value="1"/>
</dbReference>
<dbReference type="Gene3D" id="3.30.420.240">
    <property type="match status" value="1"/>
</dbReference>
<dbReference type="EMBL" id="LR797216">
    <property type="protein sequence ID" value="CAB4194634.1"/>
    <property type="molecule type" value="Genomic_DNA"/>
</dbReference>
<name>A0A6J5PLS6_9CAUD</name>
<dbReference type="EMBL" id="LR796831">
    <property type="protein sequence ID" value="CAB4168584.1"/>
    <property type="molecule type" value="Genomic_DNA"/>
</dbReference>
<accession>A0A6J5PLS6</accession>
<dbReference type="InterPro" id="IPR005021">
    <property type="entry name" value="Terminase_largesu-like"/>
</dbReference>